<dbReference type="PROSITE" id="PS50112">
    <property type="entry name" value="PAS"/>
    <property type="match status" value="1"/>
</dbReference>
<keyword evidence="1" id="KW-0285">Flavoprotein</keyword>
<dbReference type="AlphaFoldDB" id="A0A7S3T1J0"/>
<reference evidence="6" key="1">
    <citation type="submission" date="2021-01" db="EMBL/GenBank/DDBJ databases">
        <authorList>
            <person name="Corre E."/>
            <person name="Pelletier E."/>
            <person name="Niang G."/>
            <person name="Scheremetjew M."/>
            <person name="Finn R."/>
            <person name="Kale V."/>
            <person name="Holt S."/>
            <person name="Cochrane G."/>
            <person name="Meng A."/>
            <person name="Brown T."/>
            <person name="Cohen L."/>
        </authorList>
    </citation>
    <scope>NUCLEOTIDE SEQUENCE</scope>
    <source>
        <strain evidence="6">379</strain>
    </source>
</reference>
<dbReference type="NCBIfam" id="TIGR00229">
    <property type="entry name" value="sensory_box"/>
    <property type="match status" value="2"/>
</dbReference>
<feature type="region of interest" description="Disordered" evidence="4">
    <location>
        <begin position="1"/>
        <end position="45"/>
    </location>
</feature>
<feature type="region of interest" description="Disordered" evidence="4">
    <location>
        <begin position="200"/>
        <end position="256"/>
    </location>
</feature>
<dbReference type="InterPro" id="IPR001610">
    <property type="entry name" value="PAC"/>
</dbReference>
<evidence type="ECO:0000256" key="4">
    <source>
        <dbReference type="SAM" id="MobiDB-lite"/>
    </source>
</evidence>
<protein>
    <recommendedName>
        <fullName evidence="5">PAS domain-containing protein</fullName>
    </recommendedName>
</protein>
<feature type="region of interest" description="Disordered" evidence="4">
    <location>
        <begin position="279"/>
        <end position="311"/>
    </location>
</feature>
<feature type="compositionally biased region" description="Low complexity" evidence="4">
    <location>
        <begin position="577"/>
        <end position="588"/>
    </location>
</feature>
<dbReference type="CDD" id="cd00130">
    <property type="entry name" value="PAS"/>
    <property type="match status" value="2"/>
</dbReference>
<dbReference type="SMART" id="SM00086">
    <property type="entry name" value="PAC"/>
    <property type="match status" value="2"/>
</dbReference>
<keyword evidence="3" id="KW-0157">Chromophore</keyword>
<evidence type="ECO:0000313" key="6">
    <source>
        <dbReference type="EMBL" id="CAE0571271.1"/>
    </source>
</evidence>
<evidence type="ECO:0000256" key="2">
    <source>
        <dbReference type="ARBA" id="ARBA00022643"/>
    </source>
</evidence>
<dbReference type="InterPro" id="IPR035965">
    <property type="entry name" value="PAS-like_dom_sf"/>
</dbReference>
<dbReference type="PANTHER" id="PTHR47429:SF2">
    <property type="entry name" value="PROTEIN TWIN LOV 1"/>
    <property type="match status" value="1"/>
</dbReference>
<dbReference type="Gene3D" id="3.30.450.20">
    <property type="entry name" value="PAS domain"/>
    <property type="match status" value="2"/>
</dbReference>
<dbReference type="SUPFAM" id="SSF55785">
    <property type="entry name" value="PYP-like sensor domain (PAS domain)"/>
    <property type="match status" value="2"/>
</dbReference>
<gene>
    <name evidence="6" type="ORF">EHUX00137_LOCUS30673</name>
</gene>
<feature type="domain" description="PAS" evidence="5">
    <location>
        <begin position="1023"/>
        <end position="1069"/>
    </location>
</feature>
<proteinExistence type="predicted"/>
<dbReference type="InterPro" id="IPR000014">
    <property type="entry name" value="PAS"/>
</dbReference>
<feature type="compositionally biased region" description="Polar residues" evidence="4">
    <location>
        <begin position="1"/>
        <end position="13"/>
    </location>
</feature>
<feature type="region of interest" description="Disordered" evidence="4">
    <location>
        <begin position="1137"/>
        <end position="1162"/>
    </location>
</feature>
<dbReference type="SMART" id="SM00091">
    <property type="entry name" value="PAS"/>
    <property type="match status" value="2"/>
</dbReference>
<feature type="compositionally biased region" description="Gly residues" evidence="4">
    <location>
        <begin position="557"/>
        <end position="576"/>
    </location>
</feature>
<feature type="compositionally biased region" description="Basic and acidic residues" evidence="4">
    <location>
        <begin position="19"/>
        <end position="34"/>
    </location>
</feature>
<keyword evidence="2" id="KW-0288">FMN</keyword>
<sequence>MALRYQSFSTNAPWSGASKKGERGLLQCLDREPPSPESSRLETPTEAAALALTTPEGPGTCLQAVSPLSAPHVSSTDALDAFAMQSRAAEAEHEEAEILQGLRSELRALKSMRGSDAGPEDSSEAADAGVATDAGATASSVDVADSTDPCRGCGDLVVAAASASAAAAAPHSARLVNGTALGHVREEADEQLSKRYSTGLTAATPSLDAETASLPRLTADGPLRPPSGAHAAADPTHLRRAQSALPRATGDADAALGPLSPRSSSIAARLAATALSPYLEPVGSPRRRPLSTPSGSAQGIFPRSLTSERRLGGEKELAPRASFAHASGPGSPGGALQLAVAAVSAIVSQQRAMLDAMADLPNAAAASGLPQISAGGQPPGSPRLSGSVRLTSGDGEGAVGAAKRLKRQQTVEALRSEISAVKRGLAQRLEQRSEAERQRGLIDRLSSQVEVLIGSVKSRLAHTSSEAALAAARGGVAAGAAPGAVDVRQEGASEDRRLSDSPVELSTGSLASAASSMSLEASPSSVRAPASPTSLPASPRSARAAASFAGRGRGRGGRAASGGRGSNGGRSSGGRGSTPRTPRARGGPRTPPMEWTKRSDAVARAAPAKKEKAGRRAAPAQAPAPAAAAEMWCEQLDTLAEQLGGSYEPGRPWHEMLRDLLAPLPVATLCVTTDPGLPIAWVNSAFEALTGYSQADAAGRSCRFLQGKGTERPAVRLMVKHLRAGTTMPPIVVTNYTKGGDEFSNVLTLHPVHDSAGKYSYVVGVLLRKDQHESHLGTLARRLRELLPRTFDASLQRAPPPPPSLTREEAPEQVREWLEPVVAFTQRLWSLDTEACIACLVSYALDSEAHAASIIEAVERYARGSKRTASLGSHRDLVKSCFEAARFERDIGRKAAEARACDFYSRASGASEPLQGRALLKQLKKHAELAASILAAEVLPGLVQSNEHSAALIRSLLGEPFGGAVGAGGAERAAWADAARQLLWEDYTLPADCGGFLLTFCSVAEYFPACIVVSDMAMAGNPMVYVNRQFCKVTGYSREEVAGLNCRFLQGPRTEPAAVAHIQDTLRRGVDCFVRITNYRKDGSSFVNLLSLRPVHDSNGVYRFCIGVQFDATVSPRNRMDRLTALLPLLPNHLRVSGPPVGPSHAKQLKQGEPASGGDVESVKAQLEAALDRRGLKGAWTQDQLTGANAEFADNHAEMRRMLARQRASYAESADEYEAELRLSLASRRPAGTSSIGSPRSP</sequence>
<accession>A0A7S3T1J0</accession>
<organism evidence="6">
    <name type="scientific">Emiliania huxleyi</name>
    <name type="common">Coccolithophore</name>
    <name type="synonym">Pontosphaera huxleyi</name>
    <dbReference type="NCBI Taxonomy" id="2903"/>
    <lineage>
        <taxon>Eukaryota</taxon>
        <taxon>Haptista</taxon>
        <taxon>Haptophyta</taxon>
        <taxon>Prymnesiophyceae</taxon>
        <taxon>Isochrysidales</taxon>
        <taxon>Noelaerhabdaceae</taxon>
        <taxon>Emiliania</taxon>
    </lineage>
</organism>
<dbReference type="Pfam" id="PF13426">
    <property type="entry name" value="PAS_9"/>
    <property type="match status" value="2"/>
</dbReference>
<evidence type="ECO:0000256" key="3">
    <source>
        <dbReference type="ARBA" id="ARBA00022991"/>
    </source>
</evidence>
<evidence type="ECO:0000259" key="5">
    <source>
        <dbReference type="PROSITE" id="PS50112"/>
    </source>
</evidence>
<dbReference type="GO" id="GO:0005634">
    <property type="term" value="C:nucleus"/>
    <property type="evidence" value="ECO:0007669"/>
    <property type="project" value="TreeGrafter"/>
</dbReference>
<feature type="region of interest" description="Disordered" evidence="4">
    <location>
        <begin position="369"/>
        <end position="402"/>
    </location>
</feature>
<name>A0A7S3T1J0_EMIHU</name>
<dbReference type="EMBL" id="HBIR01039336">
    <property type="protein sequence ID" value="CAE0571271.1"/>
    <property type="molecule type" value="Transcribed_RNA"/>
</dbReference>
<feature type="compositionally biased region" description="Low complexity" evidence="4">
    <location>
        <begin position="521"/>
        <end position="550"/>
    </location>
</feature>
<dbReference type="PANTHER" id="PTHR47429">
    <property type="entry name" value="PROTEIN TWIN LOV 1"/>
    <property type="match status" value="1"/>
</dbReference>
<feature type="region of interest" description="Disordered" evidence="4">
    <location>
        <begin position="521"/>
        <end position="621"/>
    </location>
</feature>
<evidence type="ECO:0000256" key="1">
    <source>
        <dbReference type="ARBA" id="ARBA00022630"/>
    </source>
</evidence>
<feature type="region of interest" description="Disordered" evidence="4">
    <location>
        <begin position="111"/>
        <end position="131"/>
    </location>
</feature>